<feature type="signal peptide" evidence="1">
    <location>
        <begin position="1"/>
        <end position="19"/>
    </location>
</feature>
<protein>
    <recommendedName>
        <fullName evidence="4">TonB C-terminal domain-containing protein</fullName>
    </recommendedName>
</protein>
<sequence>MRTLIAFAVSVLLAGAALADEPRACYAAKDPSGDFARDKLVPFDADPALAAEMRQLEGKYGRVTDKCIDRYARPEGGLVKGAVVLYGGRISPEGKMTQVSVLGTENVNDGMFMACVARTLCEWEVKPSADGKERLVMLPPVSLRYIRNADGVQSSTAPAFQ</sequence>
<evidence type="ECO:0008006" key="4">
    <source>
        <dbReference type="Google" id="ProtNLM"/>
    </source>
</evidence>
<reference evidence="2" key="1">
    <citation type="submission" date="2022-11" db="EMBL/GenBank/DDBJ databases">
        <title>Isolation and characterization of PLA-degrading bacterium Massilia sp. from Antarctic soil.</title>
        <authorList>
            <person name="Sato K."/>
            <person name="Gomez-Fuentes C."/>
            <person name="Ahmad S.A."/>
            <person name="Zulkharnain A."/>
        </authorList>
    </citation>
    <scope>NUCLEOTIDE SEQUENCE</scope>
    <source>
        <strain evidence="2">N-3</strain>
    </source>
</reference>
<dbReference type="RefSeq" id="WP_281909264.1">
    <property type="nucleotide sequence ID" value="NZ_AP026966.1"/>
</dbReference>
<dbReference type="EMBL" id="AP026966">
    <property type="protein sequence ID" value="BDT60243.1"/>
    <property type="molecule type" value="Genomic_DNA"/>
</dbReference>
<feature type="chain" id="PRO_5047396070" description="TonB C-terminal domain-containing protein" evidence="1">
    <location>
        <begin position="20"/>
        <end position="161"/>
    </location>
</feature>
<accession>A0ABN6TI08</accession>
<organism evidence="2 3">
    <name type="scientific">Massilia varians</name>
    <dbReference type="NCBI Taxonomy" id="457921"/>
    <lineage>
        <taxon>Bacteria</taxon>
        <taxon>Pseudomonadati</taxon>
        <taxon>Pseudomonadota</taxon>
        <taxon>Betaproteobacteria</taxon>
        <taxon>Burkholderiales</taxon>
        <taxon>Oxalobacteraceae</taxon>
        <taxon>Telluria group</taxon>
        <taxon>Massilia</taxon>
    </lineage>
</organism>
<keyword evidence="1" id="KW-0732">Signal</keyword>
<name>A0ABN6TI08_9BURK</name>
<dbReference type="Proteomes" id="UP001163336">
    <property type="component" value="Chromosome"/>
</dbReference>
<proteinExistence type="predicted"/>
<keyword evidence="3" id="KW-1185">Reference proteome</keyword>
<evidence type="ECO:0000256" key="1">
    <source>
        <dbReference type="SAM" id="SignalP"/>
    </source>
</evidence>
<evidence type="ECO:0000313" key="2">
    <source>
        <dbReference type="EMBL" id="BDT60243.1"/>
    </source>
</evidence>
<evidence type="ECO:0000313" key="3">
    <source>
        <dbReference type="Proteomes" id="UP001163336"/>
    </source>
</evidence>
<gene>
    <name evidence="2" type="ORF">MasN3_37370</name>
</gene>